<evidence type="ECO:0000256" key="5">
    <source>
        <dbReference type="ARBA" id="ARBA00022691"/>
    </source>
</evidence>
<dbReference type="GO" id="GO:0070043">
    <property type="term" value="F:rRNA (guanine-N7-)-methyltransferase activity"/>
    <property type="evidence" value="ECO:0007669"/>
    <property type="project" value="UniProtKB-UniRule"/>
</dbReference>
<dbReference type="InterPro" id="IPR029063">
    <property type="entry name" value="SAM-dependent_MTases_sf"/>
</dbReference>
<dbReference type="GO" id="GO:0005829">
    <property type="term" value="C:cytosol"/>
    <property type="evidence" value="ECO:0007669"/>
    <property type="project" value="TreeGrafter"/>
</dbReference>
<dbReference type="PANTHER" id="PTHR31760:SF0">
    <property type="entry name" value="S-ADENOSYL-L-METHIONINE-DEPENDENT METHYLTRANSFERASES SUPERFAMILY PROTEIN"/>
    <property type="match status" value="1"/>
</dbReference>
<dbReference type="EC" id="2.1.1.-" evidence="6"/>
<evidence type="ECO:0000313" key="7">
    <source>
        <dbReference type="EMBL" id="MBD3364416.1"/>
    </source>
</evidence>
<comment type="function">
    <text evidence="6">Specifically methylates the N7 position of a guanine in 16S rRNA.</text>
</comment>
<dbReference type="HAMAP" id="MF_00074">
    <property type="entry name" value="16SrRNA_methyltr_G"/>
    <property type="match status" value="1"/>
</dbReference>
<evidence type="ECO:0000256" key="6">
    <source>
        <dbReference type="HAMAP-Rule" id="MF_00074"/>
    </source>
</evidence>
<comment type="similarity">
    <text evidence="6">Belongs to the methyltransferase superfamily. RNA methyltransferase RsmG family.</text>
</comment>
<evidence type="ECO:0000256" key="3">
    <source>
        <dbReference type="ARBA" id="ARBA00022603"/>
    </source>
</evidence>
<feature type="binding site" evidence="6">
    <location>
        <position position="74"/>
    </location>
    <ligand>
        <name>S-adenosyl-L-methionine</name>
        <dbReference type="ChEBI" id="CHEBI:59789"/>
    </ligand>
</feature>
<evidence type="ECO:0000256" key="2">
    <source>
        <dbReference type="ARBA" id="ARBA00022552"/>
    </source>
</evidence>
<evidence type="ECO:0000256" key="1">
    <source>
        <dbReference type="ARBA" id="ARBA00022490"/>
    </source>
</evidence>
<gene>
    <name evidence="6 7" type="primary">rsmG</name>
    <name evidence="7" type="ORF">GF359_04285</name>
</gene>
<keyword evidence="5 6" id="KW-0949">S-adenosyl-L-methionine</keyword>
<dbReference type="NCBIfam" id="TIGR00138">
    <property type="entry name" value="rsmG_gidB"/>
    <property type="match status" value="1"/>
</dbReference>
<evidence type="ECO:0000256" key="4">
    <source>
        <dbReference type="ARBA" id="ARBA00022679"/>
    </source>
</evidence>
<sequence length="204" mass="22936">MNPEIKGFLEKQGVKLDRTQETKLADYRKMIIDVSARMNLVSSGDLDRLEELHFTDSLAPAGIIPYSSRIADWGSGAGLPGIPLAIARPDLKITLVESKRKKASFLIRIKRELEIENIRVFPDRGESITDNFQVITVRAIGRITDVMPGITEHLADHGGILFYKGPGADDELTEVSAIIQGFKLKRRDLRLPSGERRSYLYIFR</sequence>
<comment type="caution">
    <text evidence="7">The sequence shown here is derived from an EMBL/GenBank/DDBJ whole genome shotgun (WGS) entry which is preliminary data.</text>
</comment>
<comment type="caution">
    <text evidence="6">Lacks conserved residue(s) required for the propagation of feature annotation.</text>
</comment>
<dbReference type="PANTHER" id="PTHR31760">
    <property type="entry name" value="S-ADENOSYL-L-METHIONINE-DEPENDENT METHYLTRANSFERASES SUPERFAMILY PROTEIN"/>
    <property type="match status" value="1"/>
</dbReference>
<feature type="binding site" evidence="6">
    <location>
        <position position="138"/>
    </location>
    <ligand>
        <name>S-adenosyl-L-methionine</name>
        <dbReference type="ChEBI" id="CHEBI:59789"/>
    </ligand>
</feature>
<comment type="subcellular location">
    <subcellularLocation>
        <location evidence="6">Cytoplasm</location>
    </subcellularLocation>
</comment>
<dbReference type="Gene3D" id="3.40.50.150">
    <property type="entry name" value="Vaccinia Virus protein VP39"/>
    <property type="match status" value="1"/>
</dbReference>
<protein>
    <recommendedName>
        <fullName evidence="6">Ribosomal RNA small subunit methyltransferase G</fullName>
        <ecNumber evidence="6">2.1.1.-</ecNumber>
    </recommendedName>
    <alternativeName>
        <fullName evidence="6">16S rRNA 7-methylguanosine methyltransferase</fullName>
        <shortName evidence="6">16S rRNA m7G methyltransferase</shortName>
    </alternativeName>
</protein>
<reference evidence="7" key="1">
    <citation type="submission" date="2019-11" db="EMBL/GenBank/DDBJ databases">
        <title>Microbial mats filling the niche in hypersaline microbial mats.</title>
        <authorList>
            <person name="Wong H.L."/>
            <person name="Macleod F.I."/>
            <person name="White R.A. III"/>
            <person name="Burns B.P."/>
        </authorList>
    </citation>
    <scope>NUCLEOTIDE SEQUENCE</scope>
    <source>
        <strain evidence="7">Bin_327</strain>
    </source>
</reference>
<keyword evidence="1 6" id="KW-0963">Cytoplasm</keyword>
<dbReference type="EMBL" id="WJKJ01000139">
    <property type="protein sequence ID" value="MBD3364416.1"/>
    <property type="molecule type" value="Genomic_DNA"/>
</dbReference>
<proteinExistence type="inferred from homology"/>
<accession>A0A9D5KAY5</accession>
<name>A0A9D5KAY5_UNCW3</name>
<dbReference type="SUPFAM" id="SSF53335">
    <property type="entry name" value="S-adenosyl-L-methionine-dependent methyltransferases"/>
    <property type="match status" value="1"/>
</dbReference>
<feature type="binding site" evidence="6">
    <location>
        <position position="79"/>
    </location>
    <ligand>
        <name>S-adenosyl-L-methionine</name>
        <dbReference type="ChEBI" id="CHEBI:59789"/>
    </ligand>
</feature>
<keyword evidence="2 6" id="KW-0698">rRNA processing</keyword>
<dbReference type="Proteomes" id="UP000630660">
    <property type="component" value="Unassembled WGS sequence"/>
</dbReference>
<dbReference type="AlphaFoldDB" id="A0A9D5KAY5"/>
<dbReference type="Pfam" id="PF02527">
    <property type="entry name" value="GidB"/>
    <property type="match status" value="1"/>
</dbReference>
<dbReference type="PIRSF" id="PIRSF003078">
    <property type="entry name" value="GidB"/>
    <property type="match status" value="1"/>
</dbReference>
<keyword evidence="3 6" id="KW-0489">Methyltransferase</keyword>
<keyword evidence="4 6" id="KW-0808">Transferase</keyword>
<feature type="binding site" evidence="6">
    <location>
        <begin position="125"/>
        <end position="126"/>
    </location>
    <ligand>
        <name>S-adenosyl-L-methionine</name>
        <dbReference type="ChEBI" id="CHEBI:59789"/>
    </ligand>
</feature>
<organism evidence="7 8">
    <name type="scientific">candidate division WOR-3 bacterium</name>
    <dbReference type="NCBI Taxonomy" id="2052148"/>
    <lineage>
        <taxon>Bacteria</taxon>
        <taxon>Bacteria division WOR-3</taxon>
    </lineage>
</organism>
<evidence type="ECO:0000313" key="8">
    <source>
        <dbReference type="Proteomes" id="UP000630660"/>
    </source>
</evidence>
<dbReference type="InterPro" id="IPR003682">
    <property type="entry name" value="rRNA_ssu_MeTfrase_G"/>
</dbReference>